<dbReference type="AlphaFoldDB" id="A0AAE1R9T9"/>
<protein>
    <submittedName>
        <fullName evidence="1">Uncharacterized protein</fullName>
    </submittedName>
</protein>
<proteinExistence type="predicted"/>
<dbReference type="Proteomes" id="UP001291623">
    <property type="component" value="Unassembled WGS sequence"/>
</dbReference>
<name>A0AAE1R9T9_9SOLA</name>
<comment type="caution">
    <text evidence="1">The sequence shown here is derived from an EMBL/GenBank/DDBJ whole genome shotgun (WGS) entry which is preliminary data.</text>
</comment>
<reference evidence="1" key="1">
    <citation type="submission" date="2023-12" db="EMBL/GenBank/DDBJ databases">
        <title>Genome assembly of Anisodus tanguticus.</title>
        <authorList>
            <person name="Wang Y.-J."/>
        </authorList>
    </citation>
    <scope>NUCLEOTIDE SEQUENCE</scope>
    <source>
        <strain evidence="1">KB-2021</strain>
        <tissue evidence="1">Leaf</tissue>
    </source>
</reference>
<evidence type="ECO:0000313" key="2">
    <source>
        <dbReference type="Proteomes" id="UP001291623"/>
    </source>
</evidence>
<evidence type="ECO:0000313" key="1">
    <source>
        <dbReference type="EMBL" id="KAK4348170.1"/>
    </source>
</evidence>
<keyword evidence="2" id="KW-1185">Reference proteome</keyword>
<gene>
    <name evidence="1" type="ORF">RND71_034509</name>
</gene>
<sequence>MRVSDFENWRLVLIAEYYHLMPPEENIIGYVDELVVRVPDDVVNEIPASFSDVTLDHLGVVNLKVDFVEEQTAIIDVVKSEEGDSSHILKAFIDGIIIGHLYEEDK</sequence>
<accession>A0AAE1R9T9</accession>
<dbReference type="EMBL" id="JAVYJV010000018">
    <property type="protein sequence ID" value="KAK4348170.1"/>
    <property type="molecule type" value="Genomic_DNA"/>
</dbReference>
<organism evidence="1 2">
    <name type="scientific">Anisodus tanguticus</name>
    <dbReference type="NCBI Taxonomy" id="243964"/>
    <lineage>
        <taxon>Eukaryota</taxon>
        <taxon>Viridiplantae</taxon>
        <taxon>Streptophyta</taxon>
        <taxon>Embryophyta</taxon>
        <taxon>Tracheophyta</taxon>
        <taxon>Spermatophyta</taxon>
        <taxon>Magnoliopsida</taxon>
        <taxon>eudicotyledons</taxon>
        <taxon>Gunneridae</taxon>
        <taxon>Pentapetalae</taxon>
        <taxon>asterids</taxon>
        <taxon>lamiids</taxon>
        <taxon>Solanales</taxon>
        <taxon>Solanaceae</taxon>
        <taxon>Solanoideae</taxon>
        <taxon>Hyoscyameae</taxon>
        <taxon>Anisodus</taxon>
    </lineage>
</organism>